<evidence type="ECO:0000256" key="2">
    <source>
        <dbReference type="ARBA" id="ARBA00023136"/>
    </source>
</evidence>
<protein>
    <submittedName>
        <fullName evidence="6">Neurotransmitter-gated ion-channel ligand-binding domain-containing protein</fullName>
    </submittedName>
</protein>
<dbReference type="InterPro" id="IPR018000">
    <property type="entry name" value="Neurotransmitter_ion_chnl_CS"/>
</dbReference>
<dbReference type="GO" id="GO:0005230">
    <property type="term" value="F:extracellular ligand-gated monoatomic ion channel activity"/>
    <property type="evidence" value="ECO:0007669"/>
    <property type="project" value="InterPro"/>
</dbReference>
<dbReference type="InterPro" id="IPR006201">
    <property type="entry name" value="Neur_channel"/>
</dbReference>
<dbReference type="Proteomes" id="UP000887540">
    <property type="component" value="Unplaced"/>
</dbReference>
<keyword evidence="3" id="KW-0407">Ion channel</keyword>
<dbReference type="GO" id="GO:0016020">
    <property type="term" value="C:membrane"/>
    <property type="evidence" value="ECO:0007669"/>
    <property type="project" value="UniProtKB-SubCell"/>
</dbReference>
<dbReference type="WBParaSite" id="ACRNAN_scaffold7035.g21130.t1">
    <property type="protein sequence ID" value="ACRNAN_scaffold7035.g21130.t1"/>
    <property type="gene ID" value="ACRNAN_scaffold7035.g21130"/>
</dbReference>
<evidence type="ECO:0000256" key="1">
    <source>
        <dbReference type="ARBA" id="ARBA00004141"/>
    </source>
</evidence>
<dbReference type="InterPro" id="IPR006202">
    <property type="entry name" value="Neur_chan_lig-bd"/>
</dbReference>
<keyword evidence="2" id="KW-0472">Membrane</keyword>
<dbReference type="PROSITE" id="PS00236">
    <property type="entry name" value="NEUROTR_ION_CHANNEL"/>
    <property type="match status" value="1"/>
</dbReference>
<keyword evidence="3" id="KW-0732">Signal</keyword>
<keyword evidence="3" id="KW-0813">Transport</keyword>
<dbReference type="Pfam" id="PF02931">
    <property type="entry name" value="Neur_chan_LBD"/>
    <property type="match status" value="1"/>
</dbReference>
<dbReference type="Gene3D" id="2.70.170.10">
    <property type="entry name" value="Neurotransmitter-gated ion-channel ligand-binding domain"/>
    <property type="match status" value="1"/>
</dbReference>
<proteinExistence type="inferred from homology"/>
<feature type="chain" id="PRO_5038164994" evidence="3">
    <location>
        <begin position="23"/>
        <end position="211"/>
    </location>
</feature>
<keyword evidence="5" id="KW-1185">Reference proteome</keyword>
<evidence type="ECO:0000313" key="5">
    <source>
        <dbReference type="Proteomes" id="UP000887540"/>
    </source>
</evidence>
<reference evidence="6" key="1">
    <citation type="submission" date="2022-11" db="UniProtKB">
        <authorList>
            <consortium name="WormBaseParasite"/>
        </authorList>
    </citation>
    <scope>IDENTIFICATION</scope>
</reference>
<comment type="subcellular location">
    <subcellularLocation>
        <location evidence="1">Membrane</location>
        <topology evidence="1">Multi-pass membrane protein</topology>
    </subcellularLocation>
</comment>
<organism evidence="5 6">
    <name type="scientific">Acrobeloides nanus</name>
    <dbReference type="NCBI Taxonomy" id="290746"/>
    <lineage>
        <taxon>Eukaryota</taxon>
        <taxon>Metazoa</taxon>
        <taxon>Ecdysozoa</taxon>
        <taxon>Nematoda</taxon>
        <taxon>Chromadorea</taxon>
        <taxon>Rhabditida</taxon>
        <taxon>Tylenchina</taxon>
        <taxon>Cephalobomorpha</taxon>
        <taxon>Cephaloboidea</taxon>
        <taxon>Cephalobidae</taxon>
        <taxon>Acrobeloides</taxon>
    </lineage>
</organism>
<dbReference type="GO" id="GO:0004888">
    <property type="term" value="F:transmembrane signaling receptor activity"/>
    <property type="evidence" value="ECO:0007669"/>
    <property type="project" value="InterPro"/>
</dbReference>
<feature type="signal peptide" evidence="3">
    <location>
        <begin position="1"/>
        <end position="22"/>
    </location>
</feature>
<accession>A0A914ECC2</accession>
<comment type="similarity">
    <text evidence="3">Belongs to the ligand-gated ion channel (TC 1.A.9) family.</text>
</comment>
<dbReference type="CDD" id="cd18989">
    <property type="entry name" value="LGIC_ECD_cation"/>
    <property type="match status" value="1"/>
</dbReference>
<sequence>MLGGCFLFLFLHLSAFILTSFADPGKGAFGTKTREKNIQINGDKRSKTVDRGLDTSNFDISNDPNSLLADYINSRAKPYRRPVKHARDLIEVHVRASLYQVVDLDQRNNLATLLAYFDVWWIDEFIAWNASAFDGITHTYVPINWLWKPEFYLYHSIQGRTPDYANDATLEVHSDGKIRMFVPIASRSLCPVNLKFFPFDNQNCSFIVSFI</sequence>
<evidence type="ECO:0000313" key="6">
    <source>
        <dbReference type="WBParaSite" id="ACRNAN_scaffold7035.g21130.t1"/>
    </source>
</evidence>
<feature type="domain" description="Neurotransmitter-gated ion-channel ligand-binding" evidence="4">
    <location>
        <begin position="76"/>
        <end position="208"/>
    </location>
</feature>
<dbReference type="PANTHER" id="PTHR18945">
    <property type="entry name" value="NEUROTRANSMITTER GATED ION CHANNEL"/>
    <property type="match status" value="1"/>
</dbReference>
<keyword evidence="3" id="KW-0406">Ion transport</keyword>
<evidence type="ECO:0000256" key="3">
    <source>
        <dbReference type="RuleBase" id="RU000687"/>
    </source>
</evidence>
<evidence type="ECO:0000259" key="4">
    <source>
        <dbReference type="Pfam" id="PF02931"/>
    </source>
</evidence>
<dbReference type="SUPFAM" id="SSF63712">
    <property type="entry name" value="Nicotinic receptor ligand binding domain-like"/>
    <property type="match status" value="1"/>
</dbReference>
<name>A0A914ECC2_9BILA</name>
<dbReference type="PRINTS" id="PR00252">
    <property type="entry name" value="NRIONCHANNEL"/>
</dbReference>
<dbReference type="AlphaFoldDB" id="A0A914ECC2"/>
<dbReference type="InterPro" id="IPR036734">
    <property type="entry name" value="Neur_chan_lig-bd_sf"/>
</dbReference>